<dbReference type="EMBL" id="JACCCC010000001">
    <property type="protein sequence ID" value="NYE46334.1"/>
    <property type="molecule type" value="Genomic_DNA"/>
</dbReference>
<sequence>MVELDAQLARIRGLIAKELARENPGWIFRPLPDGGWIAVHGGIHFTACDAATMRLKVRLVRREHECVAGDHL</sequence>
<dbReference type="Proteomes" id="UP000589036">
    <property type="component" value="Unassembled WGS sequence"/>
</dbReference>
<dbReference type="AlphaFoldDB" id="A0A852TW82"/>
<accession>A0A852TW82</accession>
<protein>
    <submittedName>
        <fullName evidence="1">Uncharacterized protein</fullName>
    </submittedName>
</protein>
<reference evidence="1 2" key="1">
    <citation type="submission" date="2020-07" db="EMBL/GenBank/DDBJ databases">
        <title>Sequencing the genomes of 1000 actinobacteria strains.</title>
        <authorList>
            <person name="Klenk H.-P."/>
        </authorList>
    </citation>
    <scope>NUCLEOTIDE SEQUENCE [LARGE SCALE GENOMIC DNA]</scope>
    <source>
        <strain evidence="1 2">CXB654</strain>
    </source>
</reference>
<evidence type="ECO:0000313" key="1">
    <source>
        <dbReference type="EMBL" id="NYE46334.1"/>
    </source>
</evidence>
<name>A0A852TW82_9ACTN</name>
<dbReference type="RefSeq" id="WP_179642452.1">
    <property type="nucleotide sequence ID" value="NZ_BAAAYY010000022.1"/>
</dbReference>
<comment type="caution">
    <text evidence="1">The sequence shown here is derived from an EMBL/GenBank/DDBJ whole genome shotgun (WGS) entry which is preliminary data.</text>
</comment>
<evidence type="ECO:0000313" key="2">
    <source>
        <dbReference type="Proteomes" id="UP000589036"/>
    </source>
</evidence>
<keyword evidence="2" id="KW-1185">Reference proteome</keyword>
<proteinExistence type="predicted"/>
<organism evidence="1 2">
    <name type="scientific">Spinactinospora alkalitolerans</name>
    <dbReference type="NCBI Taxonomy" id="687207"/>
    <lineage>
        <taxon>Bacteria</taxon>
        <taxon>Bacillati</taxon>
        <taxon>Actinomycetota</taxon>
        <taxon>Actinomycetes</taxon>
        <taxon>Streptosporangiales</taxon>
        <taxon>Nocardiopsidaceae</taxon>
        <taxon>Spinactinospora</taxon>
    </lineage>
</organism>
<gene>
    <name evidence="1" type="ORF">HDA32_001454</name>
</gene>